<keyword evidence="2 9" id="KW-0716">Sensory transduction</keyword>
<keyword evidence="5 9" id="KW-1133">Transmembrane helix</keyword>
<evidence type="ECO:0000256" key="7">
    <source>
        <dbReference type="ARBA" id="ARBA00023170"/>
    </source>
</evidence>
<keyword evidence="3 9" id="KW-0812">Transmembrane</keyword>
<dbReference type="InterPro" id="IPR004117">
    <property type="entry name" value="7tm6_olfct_rcpt"/>
</dbReference>
<protein>
    <recommendedName>
        <fullName evidence="9">Odorant receptor</fullName>
    </recommendedName>
</protein>
<evidence type="ECO:0000256" key="3">
    <source>
        <dbReference type="ARBA" id="ARBA00022692"/>
    </source>
</evidence>
<gene>
    <name evidence="10" type="primary">OR13</name>
</gene>
<feature type="transmembrane region" description="Helical" evidence="9">
    <location>
        <begin position="384"/>
        <end position="404"/>
    </location>
</feature>
<evidence type="ECO:0000256" key="9">
    <source>
        <dbReference type="RuleBase" id="RU351113"/>
    </source>
</evidence>
<dbReference type="PANTHER" id="PTHR21137:SF44">
    <property type="entry name" value="ODORANT RECEPTOR 13A-RELATED"/>
    <property type="match status" value="1"/>
</dbReference>
<evidence type="ECO:0000256" key="1">
    <source>
        <dbReference type="ARBA" id="ARBA00004141"/>
    </source>
</evidence>
<keyword evidence="6 9" id="KW-0472">Membrane</keyword>
<comment type="subcellular location">
    <subcellularLocation>
        <location evidence="9">Cell membrane</location>
        <topology evidence="9">Multi-pass membrane protein</topology>
    </subcellularLocation>
    <subcellularLocation>
        <location evidence="1">Membrane</location>
        <topology evidence="1">Multi-pass membrane protein</topology>
    </subcellularLocation>
</comment>
<keyword evidence="4 9" id="KW-0552">Olfaction</keyword>
<evidence type="ECO:0000256" key="8">
    <source>
        <dbReference type="ARBA" id="ARBA00023224"/>
    </source>
</evidence>
<dbReference type="GO" id="GO:0004984">
    <property type="term" value="F:olfactory receptor activity"/>
    <property type="evidence" value="ECO:0007669"/>
    <property type="project" value="InterPro"/>
</dbReference>
<reference evidence="10" key="1">
    <citation type="submission" date="2019-04" db="EMBL/GenBank/DDBJ databases">
        <authorList>
            <person name="Sheng S."/>
        </authorList>
    </citation>
    <scope>NUCLEOTIDE SEQUENCE</scope>
</reference>
<dbReference type="GO" id="GO:0005886">
    <property type="term" value="C:plasma membrane"/>
    <property type="evidence" value="ECO:0007669"/>
    <property type="project" value="UniProtKB-SubCell"/>
</dbReference>
<keyword evidence="7 9" id="KW-0675">Receptor</keyword>
<dbReference type="GO" id="GO:0007165">
    <property type="term" value="P:signal transduction"/>
    <property type="evidence" value="ECO:0007669"/>
    <property type="project" value="UniProtKB-KW"/>
</dbReference>
<feature type="transmembrane region" description="Helical" evidence="9">
    <location>
        <begin position="284"/>
        <end position="307"/>
    </location>
</feature>
<dbReference type="EMBL" id="MK821004">
    <property type="protein sequence ID" value="QIJ45791.1"/>
    <property type="molecule type" value="mRNA"/>
</dbReference>
<dbReference type="Pfam" id="PF02949">
    <property type="entry name" value="7tm_6"/>
    <property type="match status" value="1"/>
</dbReference>
<feature type="transmembrane region" description="Helical" evidence="9">
    <location>
        <begin position="84"/>
        <end position="103"/>
    </location>
</feature>
<organism evidence="10">
    <name type="scientific">Glyphodes pyloalis</name>
    <name type="common">Lesser mulberry snout moth</name>
    <dbReference type="NCBI Taxonomy" id="1242752"/>
    <lineage>
        <taxon>Eukaryota</taxon>
        <taxon>Metazoa</taxon>
        <taxon>Ecdysozoa</taxon>
        <taxon>Arthropoda</taxon>
        <taxon>Hexapoda</taxon>
        <taxon>Insecta</taxon>
        <taxon>Pterygota</taxon>
        <taxon>Neoptera</taxon>
        <taxon>Endopterygota</taxon>
        <taxon>Lepidoptera</taxon>
        <taxon>Glossata</taxon>
        <taxon>Ditrysia</taxon>
        <taxon>Pyraloidea</taxon>
        <taxon>Crambidae</taxon>
        <taxon>Spilomelinae</taxon>
        <taxon>Glyphodes</taxon>
    </lineage>
</organism>
<evidence type="ECO:0000256" key="4">
    <source>
        <dbReference type="ARBA" id="ARBA00022725"/>
    </source>
</evidence>
<dbReference type="AlphaFoldDB" id="A0A6M3GXT8"/>
<dbReference type="GO" id="GO:0005549">
    <property type="term" value="F:odorant binding"/>
    <property type="evidence" value="ECO:0007669"/>
    <property type="project" value="InterPro"/>
</dbReference>
<comment type="caution">
    <text evidence="9">Lacks conserved residue(s) required for the propagation of feature annotation.</text>
</comment>
<dbReference type="PANTHER" id="PTHR21137">
    <property type="entry name" value="ODORANT RECEPTOR"/>
    <property type="match status" value="1"/>
</dbReference>
<accession>A0A6M3GXT8</accession>
<comment type="similarity">
    <text evidence="9">Belongs to the insect chemoreceptor superfamily. Heteromeric odorant receptor channel (TC 1.A.69) family.</text>
</comment>
<evidence type="ECO:0000256" key="6">
    <source>
        <dbReference type="ARBA" id="ARBA00023136"/>
    </source>
</evidence>
<evidence type="ECO:0000256" key="5">
    <source>
        <dbReference type="ARBA" id="ARBA00022989"/>
    </source>
</evidence>
<feature type="transmembrane region" description="Helical" evidence="9">
    <location>
        <begin position="212"/>
        <end position="231"/>
    </location>
</feature>
<feature type="transmembrane region" description="Helical" evidence="9">
    <location>
        <begin position="144"/>
        <end position="167"/>
    </location>
</feature>
<sequence>MALSEKEIAKKQILQTFRIGNIFMRVNGISFIGNPPETFWGKLKVYVTFSISILLVIYMVVGQISYTASLLVGSVSVDELLRGYVHVAGYGVISFGKLIMVRYQNHAFRRLISELPDIWPGSGVDTASAEIKRSSLQALRIMQIFYTCWNVFGVLMFTVTPIALYVYKAIRGEPAQVGYIYHLYYPFDQTKPVNHVIVFCCEMCGGFSSVCAMLSADILFITMASHISMLLRILQVKIRRIGAPQQEDQGCQSPQDDYAMIVDVINIHQRLISYANDIENAFTVVNLINVLLSSINICCVVFSVVFLDPLFEMSNKLFTGAALTQMGVVCWYADDIFRASAGVSDAVYESGWYRCNPRSRRALLVMLQRSQRPLYFTALKFRPITMMTYSSILTTAYSYFTLLYTSYSE</sequence>
<keyword evidence="8 9" id="KW-0807">Transducer</keyword>
<evidence type="ECO:0000256" key="2">
    <source>
        <dbReference type="ARBA" id="ARBA00022606"/>
    </source>
</evidence>
<proteinExistence type="evidence at transcript level"/>
<feature type="transmembrane region" description="Helical" evidence="9">
    <location>
        <begin position="45"/>
        <end position="64"/>
    </location>
</feature>
<name>A0A6M3GXT8_GLYPY</name>
<evidence type="ECO:0000313" key="10">
    <source>
        <dbReference type="EMBL" id="QIJ45791.1"/>
    </source>
</evidence>